<dbReference type="RefSeq" id="WP_053043245.1">
    <property type="nucleotide sequence ID" value="NZ_CP059735.1"/>
</dbReference>
<reference evidence="3 4" key="2">
    <citation type="journal article" date="2022" name="Mar. Drugs">
        <title>Bioassay-Guided Fractionation Leads to the Detection of Cholic Acid Generated by the Rare Thalassomonas sp.</title>
        <authorList>
            <person name="Pheiffer F."/>
            <person name="Schneider Y.K."/>
            <person name="Hansen E.H."/>
            <person name="Andersen J.H."/>
            <person name="Isaksson J."/>
            <person name="Busche T."/>
            <person name="R C."/>
            <person name="Kalinowski J."/>
            <person name="Zyl L.V."/>
            <person name="Trindade M."/>
        </authorList>
    </citation>
    <scope>NUCLEOTIDE SEQUENCE [LARGE SCALE GENOMIC DNA]</scope>
    <source>
        <strain evidence="3 4">A5K-106</strain>
    </source>
</reference>
<feature type="signal peptide" evidence="2">
    <location>
        <begin position="1"/>
        <end position="24"/>
    </location>
</feature>
<keyword evidence="1" id="KW-0175">Coiled coil</keyword>
<evidence type="ECO:0000313" key="3">
    <source>
        <dbReference type="EMBL" id="WDD99086.1"/>
    </source>
</evidence>
<evidence type="ECO:0000256" key="2">
    <source>
        <dbReference type="SAM" id="SignalP"/>
    </source>
</evidence>
<keyword evidence="2" id="KW-0732">Signal</keyword>
<reference evidence="3 4" key="1">
    <citation type="journal article" date="2015" name="Genome Announc.">
        <title>Draft Genome Sequences of Marine Isolates of Thalassomonas viridans and Thalassomonas actiniarum.</title>
        <authorList>
            <person name="Olonade I."/>
            <person name="van Zyl L.J."/>
            <person name="Trindade M."/>
        </authorList>
    </citation>
    <scope>NUCLEOTIDE SEQUENCE [LARGE SCALE GENOMIC DNA]</scope>
    <source>
        <strain evidence="3 4">A5K-106</strain>
    </source>
</reference>
<feature type="coiled-coil region" evidence="1">
    <location>
        <begin position="133"/>
        <end position="188"/>
    </location>
</feature>
<name>A0AAE9YT31_9GAMM</name>
<protein>
    <recommendedName>
        <fullName evidence="5">PASTA domain-containing protein</fullName>
    </recommendedName>
</protein>
<dbReference type="Proteomes" id="UP000032568">
    <property type="component" value="Chromosome"/>
</dbReference>
<dbReference type="EMBL" id="CP059735">
    <property type="protein sequence ID" value="WDD99086.1"/>
    <property type="molecule type" value="Genomic_DNA"/>
</dbReference>
<accession>A0AAE9YT31</accession>
<dbReference type="KEGG" id="tact:SG35_028365"/>
<organism evidence="3 4">
    <name type="scientific">Thalassomonas actiniarum</name>
    <dbReference type="NCBI Taxonomy" id="485447"/>
    <lineage>
        <taxon>Bacteria</taxon>
        <taxon>Pseudomonadati</taxon>
        <taxon>Pseudomonadota</taxon>
        <taxon>Gammaproteobacteria</taxon>
        <taxon>Alteromonadales</taxon>
        <taxon>Colwelliaceae</taxon>
        <taxon>Thalassomonas</taxon>
    </lineage>
</organism>
<evidence type="ECO:0000313" key="4">
    <source>
        <dbReference type="Proteomes" id="UP000032568"/>
    </source>
</evidence>
<evidence type="ECO:0000256" key="1">
    <source>
        <dbReference type="SAM" id="Coils"/>
    </source>
</evidence>
<feature type="chain" id="PRO_5042228619" description="PASTA domain-containing protein" evidence="2">
    <location>
        <begin position="25"/>
        <end position="674"/>
    </location>
</feature>
<dbReference type="AlphaFoldDB" id="A0AAE9YT31"/>
<sequence length="674" mass="74617">MNGKKVLSLSIAVGVGLASSMAMALPDATKGNPLDLLGILTPDSVGDIVQDHEEPTTLHVGPAKVKEIQGTYAELGDTGPMCIDFVNVQRQAYLSPVTATQKEQAYLDRDYVSNFYQLTYSIPRANLDGLNAIKDAREEVRRAGEENQALTANYLALKNEWTDLTVTIAQLESDIEDLDTEFQDKMNALNAQNTTNTNNCILFNSTNQAAMIQCITDNITWYNTEKAKIDNWYNPAKTQLTAELATPKARKDAIAQSYYAAKGQYEAFQLELDLIMDDVSFHTLIINAQMSVSSGAWEIEKDVLAEESGKVVGRASAGYNLFDNETTALANTLAAAGMSQYTVKQLDVFNVSMNAGVTVDNITTSTDNGSTIFNKNVWSFPADTLMSNDILSDWSMPFEREDRAERIHFDTMDKNSFASGGFDFYVTKGARCGEYEQVVEETFTANTSGGVETSWKVVNRFVEPAPDQVVFAQAVGLSYNYYAYPGKLKGECTIEVDRMSSYWRNAGKKSSWSWFRKKNTSWDDTRTSAKNDMGMECTLDLVPESPDPAEAREMAEDFERAMYNDMWQMFVTLYAEEYTVEQVEPETPELEQSTVGTTLGTGLMKICPNIYCQIGGIVLKTLDSLGGSKAQGTTSSVNHEYGTIKKVYDKNSWTVKQGSSLVNVKVCVDSNQCS</sequence>
<keyword evidence="4" id="KW-1185">Reference proteome</keyword>
<proteinExistence type="predicted"/>
<evidence type="ECO:0008006" key="5">
    <source>
        <dbReference type="Google" id="ProtNLM"/>
    </source>
</evidence>
<gene>
    <name evidence="3" type="ORF">SG35_028365</name>
</gene>